<evidence type="ECO:0000259" key="1">
    <source>
        <dbReference type="Pfam" id="PF17994"/>
    </source>
</evidence>
<dbReference type="EMBL" id="DXFX01000090">
    <property type="protein sequence ID" value="HIX08223.1"/>
    <property type="molecule type" value="Genomic_DNA"/>
</dbReference>
<keyword evidence="2" id="KW-0328">Glycosyltransferase</keyword>
<feature type="domain" description="Galactofuranosyltransferase GlfT2 N-terminal" evidence="1">
    <location>
        <begin position="39"/>
        <end position="143"/>
    </location>
</feature>
<dbReference type="InterPro" id="IPR040492">
    <property type="entry name" value="GlfT2_N"/>
</dbReference>
<organism evidence="2 3">
    <name type="scientific">Candidatus Borkfalkia faecipullorum</name>
    <dbReference type="NCBI Taxonomy" id="2838510"/>
    <lineage>
        <taxon>Bacteria</taxon>
        <taxon>Bacillati</taxon>
        <taxon>Bacillota</taxon>
        <taxon>Clostridia</taxon>
        <taxon>Christensenellales</taxon>
        <taxon>Christensenellaceae</taxon>
        <taxon>Candidatus Borkfalkia</taxon>
    </lineage>
</organism>
<proteinExistence type="predicted"/>
<dbReference type="Proteomes" id="UP000824204">
    <property type="component" value="Unassembled WGS sequence"/>
</dbReference>
<dbReference type="Gene3D" id="3.90.550.60">
    <property type="match status" value="1"/>
</dbReference>
<comment type="caution">
    <text evidence="2">The sequence shown here is derived from an EMBL/GenBank/DDBJ whole genome shotgun (WGS) entry which is preliminary data.</text>
</comment>
<keyword evidence="2" id="KW-0808">Transferase</keyword>
<dbReference type="Pfam" id="PF17994">
    <property type="entry name" value="Glft2_N"/>
    <property type="match status" value="1"/>
</dbReference>
<evidence type="ECO:0000313" key="2">
    <source>
        <dbReference type="EMBL" id="HIX08223.1"/>
    </source>
</evidence>
<dbReference type="SUPFAM" id="SSF53448">
    <property type="entry name" value="Nucleotide-diphospho-sugar transferases"/>
    <property type="match status" value="1"/>
</dbReference>
<accession>A0A9D1V986</accession>
<dbReference type="AlphaFoldDB" id="A0A9D1V986"/>
<reference evidence="2" key="1">
    <citation type="journal article" date="2021" name="PeerJ">
        <title>Extensive microbial diversity within the chicken gut microbiome revealed by metagenomics and culture.</title>
        <authorList>
            <person name="Gilroy R."/>
            <person name="Ravi A."/>
            <person name="Getino M."/>
            <person name="Pursley I."/>
            <person name="Horton D.L."/>
            <person name="Alikhan N.F."/>
            <person name="Baker D."/>
            <person name="Gharbi K."/>
            <person name="Hall N."/>
            <person name="Watson M."/>
            <person name="Adriaenssens E.M."/>
            <person name="Foster-Nyarko E."/>
            <person name="Jarju S."/>
            <person name="Secka A."/>
            <person name="Antonio M."/>
            <person name="Oren A."/>
            <person name="Chaudhuri R.R."/>
            <person name="La Ragione R."/>
            <person name="Hildebrand F."/>
            <person name="Pallen M.J."/>
        </authorList>
    </citation>
    <scope>NUCLEOTIDE SEQUENCE</scope>
    <source>
        <strain evidence="2">811</strain>
    </source>
</reference>
<dbReference type="GO" id="GO:0016757">
    <property type="term" value="F:glycosyltransferase activity"/>
    <property type="evidence" value="ECO:0007669"/>
    <property type="project" value="UniProtKB-KW"/>
</dbReference>
<dbReference type="EC" id="2.4.-.-" evidence="2"/>
<feature type="non-terminal residue" evidence="2">
    <location>
        <position position="323"/>
    </location>
</feature>
<gene>
    <name evidence="2" type="ORF">H9741_07120</name>
</gene>
<sequence>MNIQSKSLFKLQQILFPVEDICNEEEMYFKGIGIYVDGQRVKFSKGGVLSASTYFNSFSLHKWKRYTGLNNIKLLINLIGDFEICLCSMRLQNGNAVKTVHSKIQVSANGITSFDMPDADNSIIFFELTSLSNEGVFNGGYYAAMLNGRIPVRVKLAVGICTFKREEFVTATLSRLSSSINNSDSILYNSVKVFVSDNGQSLPVEQLEDDNIHIVYNKNLGGAGGFTRCLVEALKVDDKEQFTNFLFLDDDIILSVYAIERNVTFLSMLLPQYRKSVIGGAMFSTDDKYLQFESAAKWQRTGFLFNRRDIDMRDNINILLNEQ</sequence>
<reference evidence="2" key="2">
    <citation type="submission" date="2021-04" db="EMBL/GenBank/DDBJ databases">
        <authorList>
            <person name="Gilroy R."/>
        </authorList>
    </citation>
    <scope>NUCLEOTIDE SEQUENCE</scope>
    <source>
        <strain evidence="2">811</strain>
    </source>
</reference>
<protein>
    <submittedName>
        <fullName evidence="2">Glycosyltransferase</fullName>
        <ecNumber evidence="2">2.4.-.-</ecNumber>
    </submittedName>
</protein>
<evidence type="ECO:0000313" key="3">
    <source>
        <dbReference type="Proteomes" id="UP000824204"/>
    </source>
</evidence>
<name>A0A9D1V986_9FIRM</name>
<dbReference type="InterPro" id="IPR029044">
    <property type="entry name" value="Nucleotide-diphossugar_trans"/>
</dbReference>